<evidence type="ECO:0000313" key="1">
    <source>
        <dbReference type="EMBL" id="KAH7952626.1"/>
    </source>
</evidence>
<dbReference type="PANTHER" id="PTHR47526:SF4">
    <property type="entry name" value="SWIM-TYPE DOMAIN-CONTAINING PROTEIN"/>
    <property type="match status" value="1"/>
</dbReference>
<sequence>MPLVASKIPLKATYRSDLTGPARVRYAEKVRLCDNEDPFMLRPGTDTAGDVDLFPEISYGDIFNYLVFSANFLTLEEMMAFKATEAHNYFTSGWVKSLSAKQLQDDKVLLLGEVSNQDLFYYFDGSRILHGMLE</sequence>
<dbReference type="PANTHER" id="PTHR47526">
    <property type="entry name" value="ATP-DEPENDENT DNA HELICASE"/>
    <property type="match status" value="1"/>
</dbReference>
<organism evidence="1 2">
    <name type="scientific">Rhipicephalus microplus</name>
    <name type="common">Cattle tick</name>
    <name type="synonym">Boophilus microplus</name>
    <dbReference type="NCBI Taxonomy" id="6941"/>
    <lineage>
        <taxon>Eukaryota</taxon>
        <taxon>Metazoa</taxon>
        <taxon>Ecdysozoa</taxon>
        <taxon>Arthropoda</taxon>
        <taxon>Chelicerata</taxon>
        <taxon>Arachnida</taxon>
        <taxon>Acari</taxon>
        <taxon>Parasitiformes</taxon>
        <taxon>Ixodida</taxon>
        <taxon>Ixodoidea</taxon>
        <taxon>Ixodidae</taxon>
        <taxon>Rhipicephalinae</taxon>
        <taxon>Rhipicephalus</taxon>
        <taxon>Boophilus</taxon>
    </lineage>
</organism>
<keyword evidence="2" id="KW-1185">Reference proteome</keyword>
<name>A0A9J6CYF5_RHIMP</name>
<dbReference type="EMBL" id="JABSTU010004885">
    <property type="protein sequence ID" value="KAH7952626.1"/>
    <property type="molecule type" value="Genomic_DNA"/>
</dbReference>
<dbReference type="Proteomes" id="UP000821866">
    <property type="component" value="Unassembled WGS sequence"/>
</dbReference>
<comment type="caution">
    <text evidence="1">The sequence shown here is derived from an EMBL/GenBank/DDBJ whole genome shotgun (WGS) entry which is preliminary data.</text>
</comment>
<proteinExistence type="predicted"/>
<accession>A0A9J6CYF5</accession>
<protein>
    <submittedName>
        <fullName evidence="1">Uncharacterized protein</fullName>
    </submittedName>
</protein>
<gene>
    <name evidence="1" type="ORF">HPB51_028218</name>
</gene>
<reference evidence="1" key="1">
    <citation type="journal article" date="2020" name="Cell">
        <title>Large-Scale Comparative Analyses of Tick Genomes Elucidate Their Genetic Diversity and Vector Capacities.</title>
        <authorList>
            <consortium name="Tick Genome and Microbiome Consortium (TIGMIC)"/>
            <person name="Jia N."/>
            <person name="Wang J."/>
            <person name="Shi W."/>
            <person name="Du L."/>
            <person name="Sun Y."/>
            <person name="Zhan W."/>
            <person name="Jiang J.F."/>
            <person name="Wang Q."/>
            <person name="Zhang B."/>
            <person name="Ji P."/>
            <person name="Bell-Sakyi L."/>
            <person name="Cui X.M."/>
            <person name="Yuan T.T."/>
            <person name="Jiang B.G."/>
            <person name="Yang W.F."/>
            <person name="Lam T.T."/>
            <person name="Chang Q.C."/>
            <person name="Ding S.J."/>
            <person name="Wang X.J."/>
            <person name="Zhu J.G."/>
            <person name="Ruan X.D."/>
            <person name="Zhao L."/>
            <person name="Wei J.T."/>
            <person name="Ye R.Z."/>
            <person name="Que T.C."/>
            <person name="Du C.H."/>
            <person name="Zhou Y.H."/>
            <person name="Cheng J.X."/>
            <person name="Dai P.F."/>
            <person name="Guo W.B."/>
            <person name="Han X.H."/>
            <person name="Huang E.J."/>
            <person name="Li L.F."/>
            <person name="Wei W."/>
            <person name="Gao Y.C."/>
            <person name="Liu J.Z."/>
            <person name="Shao H.Z."/>
            <person name="Wang X."/>
            <person name="Wang C.C."/>
            <person name="Yang T.C."/>
            <person name="Huo Q.B."/>
            <person name="Li W."/>
            <person name="Chen H.Y."/>
            <person name="Chen S.E."/>
            <person name="Zhou L.G."/>
            <person name="Ni X.B."/>
            <person name="Tian J.H."/>
            <person name="Sheng Y."/>
            <person name="Liu T."/>
            <person name="Pan Y.S."/>
            <person name="Xia L.Y."/>
            <person name="Li J."/>
            <person name="Zhao F."/>
            <person name="Cao W.C."/>
        </authorList>
    </citation>
    <scope>NUCLEOTIDE SEQUENCE</scope>
    <source>
        <strain evidence="1">Rmic-2018</strain>
    </source>
</reference>
<dbReference type="AlphaFoldDB" id="A0A9J6CYF5"/>
<evidence type="ECO:0000313" key="2">
    <source>
        <dbReference type="Proteomes" id="UP000821866"/>
    </source>
</evidence>
<reference evidence="1" key="2">
    <citation type="submission" date="2021-09" db="EMBL/GenBank/DDBJ databases">
        <authorList>
            <person name="Jia N."/>
            <person name="Wang J."/>
            <person name="Shi W."/>
            <person name="Du L."/>
            <person name="Sun Y."/>
            <person name="Zhan W."/>
            <person name="Jiang J."/>
            <person name="Wang Q."/>
            <person name="Zhang B."/>
            <person name="Ji P."/>
            <person name="Sakyi L.B."/>
            <person name="Cui X."/>
            <person name="Yuan T."/>
            <person name="Jiang B."/>
            <person name="Yang W."/>
            <person name="Lam T.T.-Y."/>
            <person name="Chang Q."/>
            <person name="Ding S."/>
            <person name="Wang X."/>
            <person name="Zhu J."/>
            <person name="Ruan X."/>
            <person name="Zhao L."/>
            <person name="Wei J."/>
            <person name="Que T."/>
            <person name="Du C."/>
            <person name="Cheng J."/>
            <person name="Dai P."/>
            <person name="Han X."/>
            <person name="Huang E."/>
            <person name="Gao Y."/>
            <person name="Liu J."/>
            <person name="Shao H."/>
            <person name="Ye R."/>
            <person name="Li L."/>
            <person name="Wei W."/>
            <person name="Wang X."/>
            <person name="Wang C."/>
            <person name="Huo Q."/>
            <person name="Li W."/>
            <person name="Guo W."/>
            <person name="Chen H."/>
            <person name="Chen S."/>
            <person name="Zhou L."/>
            <person name="Zhou L."/>
            <person name="Ni X."/>
            <person name="Tian J."/>
            <person name="Zhou Y."/>
            <person name="Sheng Y."/>
            <person name="Liu T."/>
            <person name="Pan Y."/>
            <person name="Xia L."/>
            <person name="Li J."/>
            <person name="Zhao F."/>
            <person name="Cao W."/>
        </authorList>
    </citation>
    <scope>NUCLEOTIDE SEQUENCE</scope>
    <source>
        <strain evidence="1">Rmic-2018</strain>
        <tissue evidence="1">Larvae</tissue>
    </source>
</reference>